<dbReference type="InterPro" id="IPR000225">
    <property type="entry name" value="Armadillo"/>
</dbReference>
<dbReference type="PANTHER" id="PTHR22895:SF0">
    <property type="entry name" value="ARMADILLO REPEAT-CONTAINING PROTEIN 6"/>
    <property type="match status" value="1"/>
</dbReference>
<feature type="compositionally biased region" description="Acidic residues" evidence="3">
    <location>
        <begin position="209"/>
        <end position="224"/>
    </location>
</feature>
<dbReference type="PROSITE" id="PS50176">
    <property type="entry name" value="ARM_REPEAT"/>
    <property type="match status" value="2"/>
</dbReference>
<dbReference type="VEuPathDB" id="AmoebaDB:ACA1_058880"/>
<evidence type="ECO:0000256" key="3">
    <source>
        <dbReference type="SAM" id="MobiDB-lite"/>
    </source>
</evidence>
<sequence>MADANKNRVIKAGGVEVVLNGLRKHGNRADVTERACALIQNIAVFARGRVKLVKQGGSTCLIVAMRSHPTHVGILQRATGALWNLALDSANRSVIVKGGGRECVEAAAQLPEVETIARKTLKMLDGEMMALMVDAALPKGLKKLAHIDPLGLSSNGNKTRQKKKNTVTADDHKEKRPEAATVIEGQEEGESGEAYSDDHYDQGSGDRGESEEDDDEDDEESSDE</sequence>
<evidence type="ECO:0000256" key="1">
    <source>
        <dbReference type="ARBA" id="ARBA00022737"/>
    </source>
</evidence>
<dbReference type="Gene3D" id="1.25.10.10">
    <property type="entry name" value="Leucine-rich Repeat Variant"/>
    <property type="match status" value="1"/>
</dbReference>
<dbReference type="OrthoDB" id="449062at2759"/>
<proteinExistence type="predicted"/>
<dbReference type="EMBL" id="KB007974">
    <property type="protein sequence ID" value="ELR17221.1"/>
    <property type="molecule type" value="Genomic_DNA"/>
</dbReference>
<name>L8GYN1_ACACF</name>
<dbReference type="PANTHER" id="PTHR22895">
    <property type="entry name" value="ARMADILLO REPEAT-CONTAINING PROTEIN 6"/>
    <property type="match status" value="1"/>
</dbReference>
<dbReference type="KEGG" id="acan:ACA1_058880"/>
<evidence type="ECO:0000313" key="5">
    <source>
        <dbReference type="Proteomes" id="UP000011083"/>
    </source>
</evidence>
<reference evidence="4 5" key="1">
    <citation type="journal article" date="2013" name="Genome Biol.">
        <title>Genome of Acanthamoeba castellanii highlights extensive lateral gene transfer and early evolution of tyrosine kinase signaling.</title>
        <authorList>
            <person name="Clarke M."/>
            <person name="Lohan A.J."/>
            <person name="Liu B."/>
            <person name="Lagkouvardos I."/>
            <person name="Roy S."/>
            <person name="Zafar N."/>
            <person name="Bertelli C."/>
            <person name="Schilde C."/>
            <person name="Kianianmomeni A."/>
            <person name="Burglin T.R."/>
            <person name="Frech C."/>
            <person name="Turcotte B."/>
            <person name="Kopec K.O."/>
            <person name="Synnott J.M."/>
            <person name="Choo C."/>
            <person name="Paponov I."/>
            <person name="Finkler A."/>
            <person name="Soon Heng Tan C."/>
            <person name="Hutchins A.P."/>
            <person name="Weinmeier T."/>
            <person name="Rattei T."/>
            <person name="Chu J.S."/>
            <person name="Gimenez G."/>
            <person name="Irimia M."/>
            <person name="Rigden D.J."/>
            <person name="Fitzpatrick D.A."/>
            <person name="Lorenzo-Morales J."/>
            <person name="Bateman A."/>
            <person name="Chiu C.H."/>
            <person name="Tang P."/>
            <person name="Hegemann P."/>
            <person name="Fromm H."/>
            <person name="Raoult D."/>
            <person name="Greub G."/>
            <person name="Miranda-Saavedra D."/>
            <person name="Chen N."/>
            <person name="Nash P."/>
            <person name="Ginger M.L."/>
            <person name="Horn M."/>
            <person name="Schaap P."/>
            <person name="Caler L."/>
            <person name="Loftus B."/>
        </authorList>
    </citation>
    <scope>NUCLEOTIDE SEQUENCE [LARGE SCALE GENOMIC DNA]</scope>
    <source>
        <strain evidence="4 5">Neff</strain>
    </source>
</reference>
<feature type="repeat" description="ARM" evidence="2">
    <location>
        <begin position="56"/>
        <end position="100"/>
    </location>
</feature>
<organism evidence="4 5">
    <name type="scientific">Acanthamoeba castellanii (strain ATCC 30010 / Neff)</name>
    <dbReference type="NCBI Taxonomy" id="1257118"/>
    <lineage>
        <taxon>Eukaryota</taxon>
        <taxon>Amoebozoa</taxon>
        <taxon>Discosea</taxon>
        <taxon>Longamoebia</taxon>
        <taxon>Centramoebida</taxon>
        <taxon>Acanthamoebidae</taxon>
        <taxon>Acanthamoeba</taxon>
    </lineage>
</organism>
<dbReference type="InterPro" id="IPR016024">
    <property type="entry name" value="ARM-type_fold"/>
</dbReference>
<feature type="compositionally biased region" description="Basic and acidic residues" evidence="3">
    <location>
        <begin position="169"/>
        <end position="178"/>
    </location>
</feature>
<keyword evidence="1" id="KW-0677">Repeat</keyword>
<keyword evidence="5" id="KW-1185">Reference proteome</keyword>
<feature type="repeat" description="ARM" evidence="2">
    <location>
        <begin position="13"/>
        <end position="57"/>
    </location>
</feature>
<feature type="region of interest" description="Disordered" evidence="3">
    <location>
        <begin position="148"/>
        <end position="224"/>
    </location>
</feature>
<accession>L8GYN1</accession>
<dbReference type="GeneID" id="14918329"/>
<gene>
    <name evidence="4" type="ORF">ACA1_058880</name>
</gene>
<dbReference type="RefSeq" id="XP_004339234.1">
    <property type="nucleotide sequence ID" value="XM_004339186.1"/>
</dbReference>
<protein>
    <submittedName>
        <fullName evidence="4">Uncharacterized protein</fullName>
    </submittedName>
</protein>
<dbReference type="Proteomes" id="UP000011083">
    <property type="component" value="Unassembled WGS sequence"/>
</dbReference>
<evidence type="ECO:0000256" key="2">
    <source>
        <dbReference type="PROSITE-ProRule" id="PRU00259"/>
    </source>
</evidence>
<dbReference type="AlphaFoldDB" id="L8GYN1"/>
<evidence type="ECO:0000313" key="4">
    <source>
        <dbReference type="EMBL" id="ELR17221.1"/>
    </source>
</evidence>
<dbReference type="InterPro" id="IPR011989">
    <property type="entry name" value="ARM-like"/>
</dbReference>
<dbReference type="SUPFAM" id="SSF48371">
    <property type="entry name" value="ARM repeat"/>
    <property type="match status" value="1"/>
</dbReference>
<feature type="compositionally biased region" description="Basic and acidic residues" evidence="3">
    <location>
        <begin position="196"/>
        <end position="208"/>
    </location>
</feature>